<dbReference type="OrthoDB" id="30877at2157"/>
<organism evidence="1 2">
    <name type="scientific">Pyrobaculum ferrireducens</name>
    <dbReference type="NCBI Taxonomy" id="1104324"/>
    <lineage>
        <taxon>Archaea</taxon>
        <taxon>Thermoproteota</taxon>
        <taxon>Thermoprotei</taxon>
        <taxon>Thermoproteales</taxon>
        <taxon>Thermoproteaceae</taxon>
        <taxon>Pyrobaculum</taxon>
    </lineage>
</organism>
<evidence type="ECO:0000313" key="2">
    <source>
        <dbReference type="Proteomes" id="UP000005867"/>
    </source>
</evidence>
<name>G7VG71_9CREN</name>
<dbReference type="RefSeq" id="WP_014288895.1">
    <property type="nucleotide sequence ID" value="NC_016645.1"/>
</dbReference>
<dbReference type="AlphaFoldDB" id="G7VG71"/>
<evidence type="ECO:0000313" key="1">
    <source>
        <dbReference type="EMBL" id="AET33069.1"/>
    </source>
</evidence>
<dbReference type="GeneID" id="11596152"/>
<dbReference type="EMBL" id="CP003098">
    <property type="protein sequence ID" value="AET33069.1"/>
    <property type="molecule type" value="Genomic_DNA"/>
</dbReference>
<protein>
    <submittedName>
        <fullName evidence="1">PaREP1</fullName>
    </submittedName>
</protein>
<dbReference type="KEGG" id="pyr:P186_1653"/>
<dbReference type="Pfam" id="PF05942">
    <property type="entry name" value="PaREP1"/>
    <property type="match status" value="1"/>
</dbReference>
<dbReference type="PANTHER" id="PTHR34237:SF1">
    <property type="entry name" value="PAREP8"/>
    <property type="match status" value="1"/>
</dbReference>
<dbReference type="HOGENOM" id="CLU_115256_4_0_2"/>
<dbReference type="PANTHER" id="PTHR34237">
    <property type="entry name" value="PAREP8-RELATED"/>
    <property type="match status" value="1"/>
</dbReference>
<keyword evidence="2" id="KW-1185">Reference proteome</keyword>
<dbReference type="Proteomes" id="UP000005867">
    <property type="component" value="Chromosome"/>
</dbReference>
<dbReference type="eggNOG" id="arCOG03722">
    <property type="taxonomic scope" value="Archaea"/>
</dbReference>
<proteinExistence type="predicted"/>
<reference evidence="1 2" key="1">
    <citation type="journal article" date="2012" name="J. Bacteriol.">
        <title>Complete genome sequence of strain 1860, a crenarchaeon of the genus pyrobaculum able to grow with various electron acceptors.</title>
        <authorList>
            <person name="Mardanov A.V."/>
            <person name="Gumerov V.M."/>
            <person name="Slobodkina G.B."/>
            <person name="Beletsky A.V."/>
            <person name="Bonch-Osmolovskaya E.A."/>
            <person name="Ravin N.V."/>
            <person name="Skryabin K.G."/>
        </authorList>
    </citation>
    <scope>NUCLEOTIDE SEQUENCE [LARGE SCALE GENOMIC DNA]</scope>
    <source>
        <strain evidence="1 2">1860</strain>
    </source>
</reference>
<dbReference type="BioCyc" id="PSP1104324:GJSN-1624-MONOMER"/>
<gene>
    <name evidence="1" type="ORF">P186_1653</name>
</gene>
<accession>G7VG71</accession>
<sequence length="156" mass="18207">MAYAEISREVAEIVKKSAGDRDVEEFLVELVAARLDPPQRVEAYLKLHEKYLREAEELYQRGDLLQAGEKYWGAVAALLNAIADKRGWEHYSHRDYAVAIDRLYTETRDRELVVGFRMAEGLHANYYHNFMRREGFELHREAVLRLVEKLRGLLGL</sequence>
<dbReference type="InterPro" id="IPR010268">
    <property type="entry name" value="PaREP1"/>
</dbReference>
<dbReference type="Gene3D" id="1.20.120.330">
    <property type="entry name" value="Nucleotidyltransferases domain 2"/>
    <property type="match status" value="1"/>
</dbReference>